<protein>
    <submittedName>
        <fullName evidence="2">Uncharacterized protein</fullName>
    </submittedName>
</protein>
<evidence type="ECO:0000256" key="1">
    <source>
        <dbReference type="SAM" id="SignalP"/>
    </source>
</evidence>
<dbReference type="OrthoDB" id="1164858at2"/>
<evidence type="ECO:0000313" key="2">
    <source>
        <dbReference type="EMBL" id="SMB79686.1"/>
    </source>
</evidence>
<feature type="chain" id="PRO_5012258274" evidence="1">
    <location>
        <begin position="21"/>
        <end position="220"/>
    </location>
</feature>
<dbReference type="RefSeq" id="WP_084443098.1">
    <property type="nucleotide sequence ID" value="NZ_FWWW01000010.1"/>
</dbReference>
<keyword evidence="3" id="KW-1185">Reference proteome</keyword>
<keyword evidence="1" id="KW-0732">Signal</keyword>
<dbReference type="EMBL" id="FWWW01000010">
    <property type="protein sequence ID" value="SMB79686.1"/>
    <property type="molecule type" value="Genomic_DNA"/>
</dbReference>
<organism evidence="2 3">
    <name type="scientific">Hymenobacter roseosalivarius DSM 11622</name>
    <dbReference type="NCBI Taxonomy" id="645990"/>
    <lineage>
        <taxon>Bacteria</taxon>
        <taxon>Pseudomonadati</taxon>
        <taxon>Bacteroidota</taxon>
        <taxon>Cytophagia</taxon>
        <taxon>Cytophagales</taxon>
        <taxon>Hymenobacteraceae</taxon>
        <taxon>Hymenobacter</taxon>
    </lineage>
</organism>
<dbReference type="STRING" id="645990.SAMN00120144_3973"/>
<dbReference type="Proteomes" id="UP000192266">
    <property type="component" value="Unassembled WGS sequence"/>
</dbReference>
<gene>
    <name evidence="2" type="ORF">SAMN00120144_3973</name>
</gene>
<accession>A0A1W1UF17</accession>
<proteinExistence type="predicted"/>
<evidence type="ECO:0000313" key="3">
    <source>
        <dbReference type="Proteomes" id="UP000192266"/>
    </source>
</evidence>
<feature type="signal peptide" evidence="1">
    <location>
        <begin position="1"/>
        <end position="20"/>
    </location>
</feature>
<dbReference type="InterPro" id="IPR046732">
    <property type="entry name" value="DUF6624"/>
</dbReference>
<dbReference type="AlphaFoldDB" id="A0A1W1UF17"/>
<reference evidence="2 3" key="1">
    <citation type="submission" date="2017-04" db="EMBL/GenBank/DDBJ databases">
        <authorList>
            <person name="Afonso C.L."/>
            <person name="Miller P.J."/>
            <person name="Scott M.A."/>
            <person name="Spackman E."/>
            <person name="Goraichik I."/>
            <person name="Dimitrov K.M."/>
            <person name="Suarez D.L."/>
            <person name="Swayne D.E."/>
        </authorList>
    </citation>
    <scope>NUCLEOTIDE SEQUENCE [LARGE SCALE GENOMIC DNA]</scope>
    <source>
        <strain evidence="2 3">DSM 11622</strain>
    </source>
</reference>
<dbReference type="Pfam" id="PF20329">
    <property type="entry name" value="DUF6624"/>
    <property type="match status" value="1"/>
</dbReference>
<name>A0A1W1UF17_9BACT</name>
<sequence length="220" mass="24915">MRHFLNALVLLGWLAFPAVAQTTPNLRLKHELDSLYEVDQRYRAMLFSPRLNRRPDSLAAALGVSKEGLNSAIMGQMIRTDATNLTRVQAILKQYGYPGKSLVGAPTNEAAWSVIQHAPALIPQYLPMMKTAAETGELPFRLYATMLDRQLMFENKEQLYGTQAQNYNNKEWFIWPIQNAAQVNQRRKQAGFKTTVEENAARLGTSYKVLTLEDVAKMPK</sequence>